<sequence>MESPTQFLLQSDEVLARIIPQVPAPVIISTGDVFHDLMSCLIEQQIHYRSTKRLFARLLEQAQLGRLSPANFSQFEEVLMAKTKLSTAKYASLVAVCAFWAHHPPDFNKLSDAEVRTALSTIKGIGPWTIDMILLYTLERPSVFPADDYHLKGIMGELYGLPSDSTLKKKMLAISAAWGAHSSLAVKYLLAYKALKRKKNL</sequence>
<evidence type="ECO:0000256" key="5">
    <source>
        <dbReference type="ARBA" id="ARBA00023204"/>
    </source>
</evidence>
<evidence type="ECO:0000256" key="3">
    <source>
        <dbReference type="ARBA" id="ARBA00012000"/>
    </source>
</evidence>
<comment type="caution">
    <text evidence="7">The sequence shown here is derived from an EMBL/GenBank/DDBJ whole genome shotgun (WGS) entry which is preliminary data.</text>
</comment>
<dbReference type="InterPro" id="IPR000035">
    <property type="entry name" value="Alkylbase_DNA_glycsylse_CS"/>
</dbReference>
<dbReference type="InterPro" id="IPR011257">
    <property type="entry name" value="DNA_glycosylase"/>
</dbReference>
<evidence type="ECO:0000259" key="6">
    <source>
        <dbReference type="SMART" id="SM00478"/>
    </source>
</evidence>
<comment type="similarity">
    <text evidence="2">Belongs to the alkylbase DNA glycosidase AlkA family.</text>
</comment>
<comment type="catalytic activity">
    <reaction evidence="1">
        <text>Hydrolysis of alkylated DNA, releasing 3-methyladenine, 3-methylguanine, 7-methylguanine and 7-methyladenine.</text>
        <dbReference type="EC" id="3.2.2.21"/>
    </reaction>
</comment>
<organism evidence="7 8">
    <name type="scientific">Shiella aurantiaca</name>
    <dbReference type="NCBI Taxonomy" id="3058365"/>
    <lineage>
        <taxon>Bacteria</taxon>
        <taxon>Pseudomonadati</taxon>
        <taxon>Bacteroidota</taxon>
        <taxon>Cytophagia</taxon>
        <taxon>Cytophagales</taxon>
        <taxon>Shiellaceae</taxon>
        <taxon>Shiella</taxon>
    </lineage>
</organism>
<evidence type="ECO:0000256" key="1">
    <source>
        <dbReference type="ARBA" id="ARBA00000086"/>
    </source>
</evidence>
<evidence type="ECO:0000256" key="4">
    <source>
        <dbReference type="ARBA" id="ARBA00022763"/>
    </source>
</evidence>
<dbReference type="PANTHER" id="PTHR43003">
    <property type="entry name" value="DNA-3-METHYLADENINE GLYCOSYLASE"/>
    <property type="match status" value="1"/>
</dbReference>
<accession>A0ABT8F4Z0</accession>
<dbReference type="EMBL" id="JAUHJS010000004">
    <property type="protein sequence ID" value="MDN4165537.1"/>
    <property type="molecule type" value="Genomic_DNA"/>
</dbReference>
<gene>
    <name evidence="7" type="ORF">QWY31_08495</name>
</gene>
<dbReference type="Proteomes" id="UP001168552">
    <property type="component" value="Unassembled WGS sequence"/>
</dbReference>
<dbReference type="PROSITE" id="PS00516">
    <property type="entry name" value="ALKYLBASE_DNA_GLYCOS"/>
    <property type="match status" value="1"/>
</dbReference>
<keyword evidence="4" id="KW-0227">DNA damage</keyword>
<feature type="domain" description="HhH-GPD" evidence="6">
    <location>
        <begin position="42"/>
        <end position="197"/>
    </location>
</feature>
<evidence type="ECO:0000256" key="2">
    <source>
        <dbReference type="ARBA" id="ARBA00010817"/>
    </source>
</evidence>
<dbReference type="SMART" id="SM00478">
    <property type="entry name" value="ENDO3c"/>
    <property type="match status" value="1"/>
</dbReference>
<dbReference type="SUPFAM" id="SSF48150">
    <property type="entry name" value="DNA-glycosylase"/>
    <property type="match status" value="1"/>
</dbReference>
<proteinExistence type="inferred from homology"/>
<dbReference type="Gene3D" id="1.10.1670.40">
    <property type="match status" value="1"/>
</dbReference>
<dbReference type="Pfam" id="PF00730">
    <property type="entry name" value="HhH-GPD"/>
    <property type="match status" value="1"/>
</dbReference>
<name>A0ABT8F4Z0_9BACT</name>
<protein>
    <recommendedName>
        <fullName evidence="3">DNA-3-methyladenine glycosylase II</fullName>
        <ecNumber evidence="3">3.2.2.21</ecNumber>
    </recommendedName>
</protein>
<keyword evidence="5" id="KW-0234">DNA repair</keyword>
<evidence type="ECO:0000313" key="7">
    <source>
        <dbReference type="EMBL" id="MDN4165537.1"/>
    </source>
</evidence>
<dbReference type="EC" id="3.2.2.21" evidence="3"/>
<dbReference type="InterPro" id="IPR003265">
    <property type="entry name" value="HhH-GPD_domain"/>
</dbReference>
<reference evidence="7" key="1">
    <citation type="submission" date="2023-06" db="EMBL/GenBank/DDBJ databases">
        <title>Cytophagales bacterium Strain LB-30, isolated from soil.</title>
        <authorList>
            <person name="Liu B."/>
        </authorList>
    </citation>
    <scope>NUCLEOTIDE SEQUENCE</scope>
    <source>
        <strain evidence="7">LB-30</strain>
    </source>
</reference>
<keyword evidence="8" id="KW-1185">Reference proteome</keyword>
<dbReference type="PANTHER" id="PTHR43003:SF5">
    <property type="entry name" value="DNA-3-METHYLADENINE GLYCOSYLASE"/>
    <property type="match status" value="1"/>
</dbReference>
<dbReference type="InterPro" id="IPR051912">
    <property type="entry name" value="Alkylbase_DNA_Glycosylase/TA"/>
</dbReference>
<dbReference type="RefSeq" id="WP_320004070.1">
    <property type="nucleotide sequence ID" value="NZ_JAUHJS010000004.1"/>
</dbReference>
<evidence type="ECO:0000313" key="8">
    <source>
        <dbReference type="Proteomes" id="UP001168552"/>
    </source>
</evidence>
<dbReference type="Gene3D" id="1.10.340.30">
    <property type="entry name" value="Hypothetical protein, domain 2"/>
    <property type="match status" value="1"/>
</dbReference>